<organism evidence="8 9">
    <name type="scientific">Stentor coeruleus</name>
    <dbReference type="NCBI Taxonomy" id="5963"/>
    <lineage>
        <taxon>Eukaryota</taxon>
        <taxon>Sar</taxon>
        <taxon>Alveolata</taxon>
        <taxon>Ciliophora</taxon>
        <taxon>Postciliodesmatophora</taxon>
        <taxon>Heterotrichea</taxon>
        <taxon>Heterotrichida</taxon>
        <taxon>Stentoridae</taxon>
        <taxon>Stentor</taxon>
    </lineage>
</organism>
<evidence type="ECO:0000313" key="8">
    <source>
        <dbReference type="EMBL" id="OMJ88432.1"/>
    </source>
</evidence>
<dbReference type="PANTHER" id="PTHR12127">
    <property type="entry name" value="MUCOLIPIN"/>
    <property type="match status" value="1"/>
</dbReference>
<keyword evidence="4 6" id="KW-0472">Membrane</keyword>
<dbReference type="OrthoDB" id="311187at2759"/>
<dbReference type="InterPro" id="IPR039031">
    <property type="entry name" value="Mucolipin"/>
</dbReference>
<dbReference type="Gene3D" id="1.10.287.70">
    <property type="match status" value="1"/>
</dbReference>
<gene>
    <name evidence="8" type="ORF">SteCoe_9656</name>
</gene>
<feature type="transmembrane region" description="Helical" evidence="6">
    <location>
        <begin position="284"/>
        <end position="307"/>
    </location>
</feature>
<feature type="transmembrane region" description="Helical" evidence="6">
    <location>
        <begin position="229"/>
        <end position="251"/>
    </location>
</feature>
<proteinExistence type="predicted"/>
<feature type="domain" description="Polycystin cation channel PKD1/PKD2" evidence="7">
    <location>
        <begin position="305"/>
        <end position="445"/>
    </location>
</feature>
<evidence type="ECO:0000259" key="7">
    <source>
        <dbReference type="Pfam" id="PF08016"/>
    </source>
</evidence>
<evidence type="ECO:0000256" key="3">
    <source>
        <dbReference type="ARBA" id="ARBA00022989"/>
    </source>
</evidence>
<comment type="caution">
    <text evidence="8">The sequence shown here is derived from an EMBL/GenBank/DDBJ whole genome shotgun (WGS) entry which is preliminary data.</text>
</comment>
<dbReference type="InterPro" id="IPR013122">
    <property type="entry name" value="PKD1_2_channel"/>
</dbReference>
<accession>A0A1R2CHC9</accession>
<dbReference type="GO" id="GO:0016020">
    <property type="term" value="C:membrane"/>
    <property type="evidence" value="ECO:0007669"/>
    <property type="project" value="UniProtKB-SubCell"/>
</dbReference>
<comment type="subcellular location">
    <subcellularLocation>
        <location evidence="1">Membrane</location>
        <topology evidence="1">Multi-pass membrane protein</topology>
    </subcellularLocation>
</comment>
<dbReference type="Proteomes" id="UP000187209">
    <property type="component" value="Unassembled WGS sequence"/>
</dbReference>
<feature type="compositionally biased region" description="Acidic residues" evidence="5">
    <location>
        <begin position="457"/>
        <end position="466"/>
    </location>
</feature>
<feature type="transmembrane region" description="Helical" evidence="6">
    <location>
        <begin position="355"/>
        <end position="379"/>
    </location>
</feature>
<dbReference type="EMBL" id="MPUH01000151">
    <property type="protein sequence ID" value="OMJ88432.1"/>
    <property type="molecule type" value="Genomic_DNA"/>
</dbReference>
<feature type="transmembrane region" description="Helical" evidence="6">
    <location>
        <begin position="313"/>
        <end position="335"/>
    </location>
</feature>
<dbReference type="Pfam" id="PF08016">
    <property type="entry name" value="PKD_channel"/>
    <property type="match status" value="1"/>
</dbReference>
<protein>
    <recommendedName>
        <fullName evidence="7">Polycystin cation channel PKD1/PKD2 domain-containing protein</fullName>
    </recommendedName>
</protein>
<keyword evidence="3 6" id="KW-1133">Transmembrane helix</keyword>
<dbReference type="PANTHER" id="PTHR12127:SF7">
    <property type="entry name" value="SD02261P"/>
    <property type="match status" value="1"/>
</dbReference>
<evidence type="ECO:0000256" key="6">
    <source>
        <dbReference type="SAM" id="Phobius"/>
    </source>
</evidence>
<keyword evidence="2 6" id="KW-0812">Transmembrane</keyword>
<evidence type="ECO:0000256" key="5">
    <source>
        <dbReference type="SAM" id="MobiDB-lite"/>
    </source>
</evidence>
<keyword evidence="9" id="KW-1185">Reference proteome</keyword>
<sequence>MEKIGRLKDRLYMAPLKKYEKYGKFPWKIIIQILLIVFTTSQTILVVNKSTTYSYNQYTLWNYLFLNRDVQGSDTTITNSYNIFGISHLITVVQDTVERYYDINSQTIDNYGYKYESDGDKKPVKLLVEYFDNSKAFKMGYEIEYELNVGNLGPFSQDNLQEYLNQVKTFEIRFILLHHLNKHMGLASDCYEWNIIQKYDYSSHGTITSTLDPSRTTCGDTNYNILKNYIWISICTIILAISSLSAVGRYIHKRLELVIQLTGLSSGTRAAWESLRISEKLKFFNVWVIIVIVGNLFQIFGGILSFMDQNTVLTVHEIVVGFGCFFAWIGVIRFLNHTSHSYTIVNTMGRSAETIGFYIIGIVPIFMGYAFLAMCIFWETGIYPNTPMSLIANYAVVNGDSVYAFSFAGWQESAFIGQLYYYTFIVFFICCVHNLFIAIIERGFSSLRDLPPVQGDESSEEEEDEVSSPKKQRLEEVKRKKEEKRRAFKLILNAGPHRHKALYDEKTLSKIQGMDMLVQEIISNIKTLERMLDNYKGNDPAYETLKEHVKSIIEIQIEPIIEHMN</sequence>
<evidence type="ECO:0000256" key="4">
    <source>
        <dbReference type="ARBA" id="ARBA00023136"/>
    </source>
</evidence>
<dbReference type="AlphaFoldDB" id="A0A1R2CHC9"/>
<feature type="transmembrane region" description="Helical" evidence="6">
    <location>
        <begin position="419"/>
        <end position="440"/>
    </location>
</feature>
<name>A0A1R2CHC9_9CILI</name>
<reference evidence="8 9" key="1">
    <citation type="submission" date="2016-11" db="EMBL/GenBank/DDBJ databases">
        <title>The macronuclear genome of Stentor coeruleus: a giant cell with tiny introns.</title>
        <authorList>
            <person name="Slabodnick M."/>
            <person name="Ruby J.G."/>
            <person name="Reiff S.B."/>
            <person name="Swart E.C."/>
            <person name="Gosai S."/>
            <person name="Prabakaran S."/>
            <person name="Witkowska E."/>
            <person name="Larue G.E."/>
            <person name="Fisher S."/>
            <person name="Freeman R.M."/>
            <person name="Gunawardena J."/>
            <person name="Chu W."/>
            <person name="Stover N.A."/>
            <person name="Gregory B.D."/>
            <person name="Nowacki M."/>
            <person name="Derisi J."/>
            <person name="Roy S.W."/>
            <person name="Marshall W.F."/>
            <person name="Sood P."/>
        </authorList>
    </citation>
    <scope>NUCLEOTIDE SEQUENCE [LARGE SCALE GENOMIC DNA]</scope>
    <source>
        <strain evidence="8">WM001</strain>
    </source>
</reference>
<evidence type="ECO:0000313" key="9">
    <source>
        <dbReference type="Proteomes" id="UP000187209"/>
    </source>
</evidence>
<feature type="region of interest" description="Disordered" evidence="5">
    <location>
        <begin position="451"/>
        <end position="478"/>
    </location>
</feature>
<evidence type="ECO:0000256" key="2">
    <source>
        <dbReference type="ARBA" id="ARBA00022692"/>
    </source>
</evidence>
<evidence type="ECO:0000256" key="1">
    <source>
        <dbReference type="ARBA" id="ARBA00004141"/>
    </source>
</evidence>
<feature type="transmembrane region" description="Helical" evidence="6">
    <location>
        <begin position="25"/>
        <end position="47"/>
    </location>
</feature>
<dbReference type="GO" id="GO:0072345">
    <property type="term" value="F:NAADP-sensitive calcium-release channel activity"/>
    <property type="evidence" value="ECO:0007669"/>
    <property type="project" value="TreeGrafter"/>
</dbReference>